<evidence type="ECO:0000313" key="6">
    <source>
        <dbReference type="Proteomes" id="UP001575105"/>
    </source>
</evidence>
<proteinExistence type="predicted"/>
<dbReference type="PANTHER" id="PTHR42788:SF13">
    <property type="entry name" value="ALIPHATIC SULFONATES IMPORT ATP-BINDING PROTEIN SSUB"/>
    <property type="match status" value="1"/>
</dbReference>
<organism evidence="5 6">
    <name type="scientific">Natronomicrosphaera hydrolytica</name>
    <dbReference type="NCBI Taxonomy" id="3242702"/>
    <lineage>
        <taxon>Bacteria</taxon>
        <taxon>Pseudomonadati</taxon>
        <taxon>Planctomycetota</taxon>
        <taxon>Phycisphaerae</taxon>
        <taxon>Phycisphaerales</taxon>
        <taxon>Phycisphaeraceae</taxon>
        <taxon>Natronomicrosphaera</taxon>
    </lineage>
</organism>
<keyword evidence="2" id="KW-0547">Nucleotide-binding</keyword>
<accession>A0ABV4U7T5</accession>
<dbReference type="Proteomes" id="UP001575105">
    <property type="component" value="Unassembled WGS sequence"/>
</dbReference>
<sequence>MSITFKLHRRLRTAVTPSPNVIEVAAMFGLGIDEQHELEIIPQTNLTLEPHQLTFITGPSGSGKSSLLNLLDSAATTRDDVRIIRFDHLNAPADKPLVDLFNSFGNPPLEQVMRWLSLAGLNDAFVMLRTPNELSDGQRYRLRLAQTIAAVESASIKPSPTQNSKLETRNTRLPIVLADEFGATLDRRTATVIARNVRKWVTRTPVAFVAATTHDDLLEPFEPDVLIEKPLGKAVHIWRRGGDNEAC</sequence>
<name>A0ABV4U7T5_9BACT</name>
<keyword evidence="1" id="KW-0813">Transport</keyword>
<dbReference type="InterPro" id="IPR050166">
    <property type="entry name" value="ABC_transporter_ATP-bind"/>
</dbReference>
<evidence type="ECO:0000256" key="2">
    <source>
        <dbReference type="ARBA" id="ARBA00022741"/>
    </source>
</evidence>
<evidence type="ECO:0000256" key="3">
    <source>
        <dbReference type="ARBA" id="ARBA00022840"/>
    </source>
</evidence>
<gene>
    <name evidence="5" type="ORF">ACERK3_15295</name>
</gene>
<dbReference type="Pfam" id="PF00005">
    <property type="entry name" value="ABC_tran"/>
    <property type="match status" value="1"/>
</dbReference>
<protein>
    <submittedName>
        <fullName evidence="5">ATP-binding cassette domain-containing protein</fullName>
    </submittedName>
</protein>
<dbReference type="Gene3D" id="3.40.50.300">
    <property type="entry name" value="P-loop containing nucleotide triphosphate hydrolases"/>
    <property type="match status" value="2"/>
</dbReference>
<evidence type="ECO:0000313" key="5">
    <source>
        <dbReference type="EMBL" id="MFA9479653.1"/>
    </source>
</evidence>
<keyword evidence="6" id="KW-1185">Reference proteome</keyword>
<dbReference type="EMBL" id="JBGUBD010000010">
    <property type="protein sequence ID" value="MFA9479653.1"/>
    <property type="molecule type" value="Genomic_DNA"/>
</dbReference>
<dbReference type="GO" id="GO:0005524">
    <property type="term" value="F:ATP binding"/>
    <property type="evidence" value="ECO:0007669"/>
    <property type="project" value="UniProtKB-KW"/>
</dbReference>
<dbReference type="InterPro" id="IPR003593">
    <property type="entry name" value="AAA+_ATPase"/>
</dbReference>
<dbReference type="InterPro" id="IPR027417">
    <property type="entry name" value="P-loop_NTPase"/>
</dbReference>
<dbReference type="PROSITE" id="PS50893">
    <property type="entry name" value="ABC_TRANSPORTER_2"/>
    <property type="match status" value="1"/>
</dbReference>
<evidence type="ECO:0000256" key="1">
    <source>
        <dbReference type="ARBA" id="ARBA00022448"/>
    </source>
</evidence>
<comment type="caution">
    <text evidence="5">The sequence shown here is derived from an EMBL/GenBank/DDBJ whole genome shotgun (WGS) entry which is preliminary data.</text>
</comment>
<feature type="domain" description="ABC transporter" evidence="4">
    <location>
        <begin position="22"/>
        <end position="239"/>
    </location>
</feature>
<reference evidence="5 6" key="1">
    <citation type="submission" date="2024-08" db="EMBL/GenBank/DDBJ databases">
        <title>Whole-genome sequencing of halo(alkali)philic microorganisms from hypersaline lakes.</title>
        <authorList>
            <person name="Sorokin D.Y."/>
            <person name="Merkel A.Y."/>
            <person name="Messina E."/>
            <person name="Yakimov M."/>
        </authorList>
    </citation>
    <scope>NUCLEOTIDE SEQUENCE [LARGE SCALE GENOMIC DNA]</scope>
    <source>
        <strain evidence="5 6">AB-hyl4</strain>
    </source>
</reference>
<dbReference type="InterPro" id="IPR003439">
    <property type="entry name" value="ABC_transporter-like_ATP-bd"/>
</dbReference>
<dbReference type="PANTHER" id="PTHR42788">
    <property type="entry name" value="TAURINE IMPORT ATP-BINDING PROTEIN-RELATED"/>
    <property type="match status" value="1"/>
</dbReference>
<dbReference type="SUPFAM" id="SSF52540">
    <property type="entry name" value="P-loop containing nucleoside triphosphate hydrolases"/>
    <property type="match status" value="1"/>
</dbReference>
<dbReference type="SMART" id="SM00382">
    <property type="entry name" value="AAA"/>
    <property type="match status" value="1"/>
</dbReference>
<evidence type="ECO:0000259" key="4">
    <source>
        <dbReference type="PROSITE" id="PS50893"/>
    </source>
</evidence>
<keyword evidence="3 5" id="KW-0067">ATP-binding</keyword>
<dbReference type="RefSeq" id="WP_425346578.1">
    <property type="nucleotide sequence ID" value="NZ_JBGUBD010000010.1"/>
</dbReference>